<dbReference type="InterPro" id="IPR005119">
    <property type="entry name" value="LysR_subst-bd"/>
</dbReference>
<feature type="domain" description="HTH lysR-type" evidence="5">
    <location>
        <begin position="1"/>
        <end position="58"/>
    </location>
</feature>
<evidence type="ECO:0000256" key="1">
    <source>
        <dbReference type="ARBA" id="ARBA00009437"/>
    </source>
</evidence>
<dbReference type="InterPro" id="IPR036390">
    <property type="entry name" value="WH_DNA-bd_sf"/>
</dbReference>
<dbReference type="SUPFAM" id="SSF46785">
    <property type="entry name" value="Winged helix' DNA-binding domain"/>
    <property type="match status" value="1"/>
</dbReference>
<evidence type="ECO:0000256" key="2">
    <source>
        <dbReference type="ARBA" id="ARBA00023015"/>
    </source>
</evidence>
<dbReference type="InterPro" id="IPR050950">
    <property type="entry name" value="HTH-type_LysR_regulators"/>
</dbReference>
<dbReference type="Gene3D" id="1.10.10.10">
    <property type="entry name" value="Winged helix-like DNA-binding domain superfamily/Winged helix DNA-binding domain"/>
    <property type="match status" value="1"/>
</dbReference>
<gene>
    <name evidence="6" type="ORF">ACFSFW_15625</name>
</gene>
<accession>A0ABW4MR09</accession>
<dbReference type="EMBL" id="JBHUEK010000025">
    <property type="protein sequence ID" value="MFD1780096.1"/>
    <property type="molecule type" value="Genomic_DNA"/>
</dbReference>
<dbReference type="Pfam" id="PF03466">
    <property type="entry name" value="LysR_substrate"/>
    <property type="match status" value="1"/>
</dbReference>
<dbReference type="SUPFAM" id="SSF53850">
    <property type="entry name" value="Periplasmic binding protein-like II"/>
    <property type="match status" value="1"/>
</dbReference>
<name>A0ABW4MR09_9BACI</name>
<keyword evidence="4" id="KW-0804">Transcription</keyword>
<dbReference type="InterPro" id="IPR000847">
    <property type="entry name" value="LysR_HTH_N"/>
</dbReference>
<dbReference type="Gene3D" id="3.40.190.290">
    <property type="match status" value="1"/>
</dbReference>
<evidence type="ECO:0000313" key="7">
    <source>
        <dbReference type="Proteomes" id="UP001597227"/>
    </source>
</evidence>
<dbReference type="Proteomes" id="UP001597227">
    <property type="component" value="Unassembled WGS sequence"/>
</dbReference>
<dbReference type="PRINTS" id="PR00039">
    <property type="entry name" value="HTHLYSR"/>
</dbReference>
<organism evidence="6 7">
    <name type="scientific">Fredinandcohnia salidurans</name>
    <dbReference type="NCBI Taxonomy" id="2595041"/>
    <lineage>
        <taxon>Bacteria</taxon>
        <taxon>Bacillati</taxon>
        <taxon>Bacillota</taxon>
        <taxon>Bacilli</taxon>
        <taxon>Bacillales</taxon>
        <taxon>Bacillaceae</taxon>
        <taxon>Fredinandcohnia</taxon>
    </lineage>
</organism>
<dbReference type="PANTHER" id="PTHR30419:SF8">
    <property type="entry name" value="NITROGEN ASSIMILATION TRANSCRIPTIONAL ACTIVATOR-RELATED"/>
    <property type="match status" value="1"/>
</dbReference>
<sequence length="318" mass="36516">MHIEQLEFIVSVATTLSFSKTAEKLFVSQSAISQSIKKLEEELGFEIFHRTRYGVIPTEKGKEIIDHAEEVLKQWEQLKNKVIELSETDQDDINIGVISGLHLPFLPSIISQLKKEYPHQTINIIEKSSVDITEAVINKELHIGVIAVYENTLKKKDKIHLEYLTDIDMFVFTHKDSTLTAYDCVSYDQLINQTFIMFNGEFLNWYFKKFVNENGKVELLFSSNNTETIREAIREGIAITIDTQVDLINNPYIDKGEIVPIPLADTIAVESYLGFVRVKRANNPPVVKEFMKLFKHHFQNTLNQGLAKAKEHNKSRLS</sequence>
<proteinExistence type="inferred from homology"/>
<reference evidence="7" key="1">
    <citation type="journal article" date="2019" name="Int. J. Syst. Evol. Microbiol.">
        <title>The Global Catalogue of Microorganisms (GCM) 10K type strain sequencing project: providing services to taxonomists for standard genome sequencing and annotation.</title>
        <authorList>
            <consortium name="The Broad Institute Genomics Platform"/>
            <consortium name="The Broad Institute Genome Sequencing Center for Infectious Disease"/>
            <person name="Wu L."/>
            <person name="Ma J."/>
        </authorList>
    </citation>
    <scope>NUCLEOTIDE SEQUENCE [LARGE SCALE GENOMIC DNA]</scope>
    <source>
        <strain evidence="7">CCUG 15531</strain>
    </source>
</reference>
<keyword evidence="3" id="KW-0238">DNA-binding</keyword>
<dbReference type="RefSeq" id="WP_388039616.1">
    <property type="nucleotide sequence ID" value="NZ_JBHUEK010000025.1"/>
</dbReference>
<dbReference type="Pfam" id="PF00126">
    <property type="entry name" value="HTH_1"/>
    <property type="match status" value="1"/>
</dbReference>
<dbReference type="CDD" id="cd05466">
    <property type="entry name" value="PBP2_LTTR_substrate"/>
    <property type="match status" value="1"/>
</dbReference>
<evidence type="ECO:0000259" key="5">
    <source>
        <dbReference type="PROSITE" id="PS50931"/>
    </source>
</evidence>
<evidence type="ECO:0000256" key="3">
    <source>
        <dbReference type="ARBA" id="ARBA00023125"/>
    </source>
</evidence>
<protein>
    <submittedName>
        <fullName evidence="6">LysR family transcriptional regulator</fullName>
    </submittedName>
</protein>
<evidence type="ECO:0000313" key="6">
    <source>
        <dbReference type="EMBL" id="MFD1780096.1"/>
    </source>
</evidence>
<dbReference type="InterPro" id="IPR036388">
    <property type="entry name" value="WH-like_DNA-bd_sf"/>
</dbReference>
<evidence type="ECO:0000256" key="4">
    <source>
        <dbReference type="ARBA" id="ARBA00023163"/>
    </source>
</evidence>
<comment type="similarity">
    <text evidence="1">Belongs to the LysR transcriptional regulatory family.</text>
</comment>
<keyword evidence="2" id="KW-0805">Transcription regulation</keyword>
<dbReference type="PROSITE" id="PS50931">
    <property type="entry name" value="HTH_LYSR"/>
    <property type="match status" value="1"/>
</dbReference>
<comment type="caution">
    <text evidence="6">The sequence shown here is derived from an EMBL/GenBank/DDBJ whole genome shotgun (WGS) entry which is preliminary data.</text>
</comment>
<keyword evidence="7" id="KW-1185">Reference proteome</keyword>
<dbReference type="PANTHER" id="PTHR30419">
    <property type="entry name" value="HTH-TYPE TRANSCRIPTIONAL REGULATOR YBHD"/>
    <property type="match status" value="1"/>
</dbReference>